<dbReference type="InterPro" id="IPR001633">
    <property type="entry name" value="EAL_dom"/>
</dbReference>
<dbReference type="InterPro" id="IPR000160">
    <property type="entry name" value="GGDEF_dom"/>
</dbReference>
<dbReference type="InterPro" id="IPR013767">
    <property type="entry name" value="PAS_fold"/>
</dbReference>
<dbReference type="Pfam" id="PF00990">
    <property type="entry name" value="GGDEF"/>
    <property type="match status" value="1"/>
</dbReference>
<dbReference type="InterPro" id="IPR035919">
    <property type="entry name" value="EAL_sf"/>
</dbReference>
<feature type="domain" description="PAS" evidence="1">
    <location>
        <begin position="41"/>
        <end position="78"/>
    </location>
</feature>
<dbReference type="Gene3D" id="3.20.20.450">
    <property type="entry name" value="EAL domain"/>
    <property type="match status" value="1"/>
</dbReference>
<dbReference type="InterPro" id="IPR000014">
    <property type="entry name" value="PAS"/>
</dbReference>
<dbReference type="SMART" id="SM00091">
    <property type="entry name" value="PAS"/>
    <property type="match status" value="2"/>
</dbReference>
<dbReference type="CDD" id="cd01949">
    <property type="entry name" value="GGDEF"/>
    <property type="match status" value="1"/>
</dbReference>
<dbReference type="PROSITE" id="PS50883">
    <property type="entry name" value="EAL"/>
    <property type="match status" value="1"/>
</dbReference>
<evidence type="ECO:0000313" key="4">
    <source>
        <dbReference type="EMBL" id="RKR19336.1"/>
    </source>
</evidence>
<dbReference type="InterPro" id="IPR043128">
    <property type="entry name" value="Rev_trsase/Diguanyl_cyclase"/>
</dbReference>
<dbReference type="RefSeq" id="WP_120953352.1">
    <property type="nucleotide sequence ID" value="NZ_RBIR01000004.1"/>
</dbReference>
<dbReference type="Gene3D" id="3.30.70.270">
    <property type="match status" value="1"/>
</dbReference>
<feature type="domain" description="GGDEF" evidence="3">
    <location>
        <begin position="340"/>
        <end position="486"/>
    </location>
</feature>
<dbReference type="Gene3D" id="3.30.450.20">
    <property type="entry name" value="PAS domain"/>
    <property type="match status" value="2"/>
</dbReference>
<dbReference type="CDD" id="cd01948">
    <property type="entry name" value="EAL"/>
    <property type="match status" value="1"/>
</dbReference>
<dbReference type="SMART" id="SM00052">
    <property type="entry name" value="EAL"/>
    <property type="match status" value="1"/>
</dbReference>
<comment type="caution">
    <text evidence="4">The sequence shown here is derived from an EMBL/GenBank/DDBJ whole genome shotgun (WGS) entry which is preliminary data.</text>
</comment>
<dbReference type="PROSITE" id="PS50887">
    <property type="entry name" value="GGDEF"/>
    <property type="match status" value="1"/>
</dbReference>
<dbReference type="InterPro" id="IPR035965">
    <property type="entry name" value="PAS-like_dom_sf"/>
</dbReference>
<feature type="domain" description="EAL" evidence="2">
    <location>
        <begin position="495"/>
        <end position="747"/>
    </location>
</feature>
<dbReference type="PROSITE" id="PS50112">
    <property type="entry name" value="PAS"/>
    <property type="match status" value="2"/>
</dbReference>
<dbReference type="NCBIfam" id="TIGR00229">
    <property type="entry name" value="sensory_box"/>
    <property type="match status" value="1"/>
</dbReference>
<dbReference type="SUPFAM" id="SSF141868">
    <property type="entry name" value="EAL domain-like"/>
    <property type="match status" value="1"/>
</dbReference>
<dbReference type="InterPro" id="IPR052155">
    <property type="entry name" value="Biofilm_reg_signaling"/>
</dbReference>
<accession>A0A495ESM5</accession>
<dbReference type="NCBIfam" id="TIGR00254">
    <property type="entry name" value="GGDEF"/>
    <property type="match status" value="1"/>
</dbReference>
<gene>
    <name evidence="4" type="ORF">C8D78_2081</name>
</gene>
<evidence type="ECO:0000259" key="1">
    <source>
        <dbReference type="PROSITE" id="PS50112"/>
    </source>
</evidence>
<dbReference type="GO" id="GO:0006355">
    <property type="term" value="P:regulation of DNA-templated transcription"/>
    <property type="evidence" value="ECO:0007669"/>
    <property type="project" value="InterPro"/>
</dbReference>
<organism evidence="4 5">
    <name type="scientific">Arthrobacter oryzae</name>
    <dbReference type="NCBI Taxonomy" id="409290"/>
    <lineage>
        <taxon>Bacteria</taxon>
        <taxon>Bacillati</taxon>
        <taxon>Actinomycetota</taxon>
        <taxon>Actinomycetes</taxon>
        <taxon>Micrococcales</taxon>
        <taxon>Micrococcaceae</taxon>
        <taxon>Arthrobacter</taxon>
    </lineage>
</organism>
<evidence type="ECO:0000259" key="3">
    <source>
        <dbReference type="PROSITE" id="PS50887"/>
    </source>
</evidence>
<sequence length="762" mass="81452">MISGGRVLNGWLVSDVHGGGRVTASSSPEETSGAVPGYGDLVESSPDALLVVAEDGAILAVNAAAERMFGYARGELVGSDHRLLLAEGYRNGLQRLFFNLRRDALADAGTDAGETDTAPVEAYGLRRDGTEFPGEVAGSIFVSGEGTASMIAAVRDTSHRPENEDSLREAMSLLSATLESTADGILVVSSEGEIAGVNNQFLTMWGIPREMLATGDDEAVIGFVLDQLRDPAQFIEKVEALYADPMAESHDVLEFRNGRTFERYSRPQKVADQVVGRVWSFRDVTAAKVAQDRIARAMEDLAAQSAQLTALAFQDGLTGLSNRQLFNDRLGSALAGPAGTAVDVLLLDLDDFKEVNDILGHHAGDQMLIEVGRRLRTCVRPDDVVARLGGDEFVVLLVNSVEPEAVAARIVDSLRVPVWIDGTMLRPSLSLGLASIGGADRDSEGTDAATDTDADSVHASELLRRADVAMYAAKTAGKNRYMRFRPEMMKALVDRNDLEAGLRLAVDNGQIAVHYQPIVSPGRGTVTQVEALARWVREGAIVPPQQFIPAAERSGLIVEIGTEVLLRGGTELKPWLDEDSSRSLAVNVSGVQLQHGDFAELVLAVTESCGVDPHQLILEVTESVFFEDDCHVIQQLMSLRTAGVRVALDDFGTGFSSLGRLQGLPVDTLKIDQSFVSMIHTGTEQLPILNAMIGMAHGLGLTVTAEGVETAAQAGYLMNLDCDSLQGYLFSAPQPETALQPALDKAARAIAALRGARVPGSR</sequence>
<name>A0A495ESM5_9MICC</name>
<dbReference type="OrthoDB" id="23692at2"/>
<dbReference type="SMART" id="SM00267">
    <property type="entry name" value="GGDEF"/>
    <property type="match status" value="1"/>
</dbReference>
<proteinExistence type="predicted"/>
<dbReference type="AlphaFoldDB" id="A0A495ESM5"/>
<dbReference type="PANTHER" id="PTHR44757">
    <property type="entry name" value="DIGUANYLATE CYCLASE DGCP"/>
    <property type="match status" value="1"/>
</dbReference>
<dbReference type="EMBL" id="RBIR01000004">
    <property type="protein sequence ID" value="RKR19336.1"/>
    <property type="molecule type" value="Genomic_DNA"/>
</dbReference>
<evidence type="ECO:0000313" key="5">
    <source>
        <dbReference type="Proteomes" id="UP000276055"/>
    </source>
</evidence>
<dbReference type="Pfam" id="PF13188">
    <property type="entry name" value="PAS_8"/>
    <property type="match status" value="1"/>
</dbReference>
<dbReference type="PANTHER" id="PTHR44757:SF2">
    <property type="entry name" value="BIOFILM ARCHITECTURE MAINTENANCE PROTEIN MBAA"/>
    <property type="match status" value="1"/>
</dbReference>
<feature type="domain" description="PAS" evidence="1">
    <location>
        <begin position="170"/>
        <end position="212"/>
    </location>
</feature>
<dbReference type="Proteomes" id="UP000276055">
    <property type="component" value="Unassembled WGS sequence"/>
</dbReference>
<dbReference type="Pfam" id="PF00563">
    <property type="entry name" value="EAL"/>
    <property type="match status" value="1"/>
</dbReference>
<evidence type="ECO:0000259" key="2">
    <source>
        <dbReference type="PROSITE" id="PS50883"/>
    </source>
</evidence>
<dbReference type="CDD" id="cd00130">
    <property type="entry name" value="PAS"/>
    <property type="match status" value="1"/>
</dbReference>
<protein>
    <submittedName>
        <fullName evidence="4">PAS domain S-box-containing protein/diguanylate cyclase (GGDEF)-like protein</fullName>
    </submittedName>
</protein>
<dbReference type="SUPFAM" id="SSF55073">
    <property type="entry name" value="Nucleotide cyclase"/>
    <property type="match status" value="1"/>
</dbReference>
<dbReference type="SUPFAM" id="SSF55785">
    <property type="entry name" value="PYP-like sensor domain (PAS domain)"/>
    <property type="match status" value="2"/>
</dbReference>
<reference evidence="4 5" key="1">
    <citation type="submission" date="2018-10" db="EMBL/GenBank/DDBJ databases">
        <title>Genomic Encyclopedia of Type Strains, Phase IV (KMG-IV): sequencing the most valuable type-strain genomes for metagenomic binning, comparative biology and taxonomic classification.</title>
        <authorList>
            <person name="Goeker M."/>
        </authorList>
    </citation>
    <scope>NUCLEOTIDE SEQUENCE [LARGE SCALE GENOMIC DNA]</scope>
    <source>
        <strain evidence="4 5">DSM 25586</strain>
    </source>
</reference>
<dbReference type="Pfam" id="PF00989">
    <property type="entry name" value="PAS"/>
    <property type="match status" value="1"/>
</dbReference>
<dbReference type="InterPro" id="IPR029787">
    <property type="entry name" value="Nucleotide_cyclase"/>
</dbReference>